<dbReference type="AlphaFoldDB" id="A0A9N9P3X6"/>
<dbReference type="Proteomes" id="UP000789342">
    <property type="component" value="Unassembled WGS sequence"/>
</dbReference>
<reference evidence="1" key="1">
    <citation type="submission" date="2021-06" db="EMBL/GenBank/DDBJ databases">
        <authorList>
            <person name="Kallberg Y."/>
            <person name="Tangrot J."/>
            <person name="Rosling A."/>
        </authorList>
    </citation>
    <scope>NUCLEOTIDE SEQUENCE</scope>
    <source>
        <strain evidence="1">CL551</strain>
    </source>
</reference>
<evidence type="ECO:0000313" key="1">
    <source>
        <dbReference type="EMBL" id="CAG8787864.1"/>
    </source>
</evidence>
<comment type="caution">
    <text evidence="1">The sequence shown here is derived from an EMBL/GenBank/DDBJ whole genome shotgun (WGS) entry which is preliminary data.</text>
</comment>
<sequence>DDQIIPRNTSLKTNAFNTKATKAKQWKLFQENLDKEIELQEDLHNITHMSVERLWNITWKKANPKKIPTHKQTKYHSQPHNINRNIGSVYNLGKIVHLANIYIKRKRKSNTVVKKINKMTKFLQKQNIPITNLPFQKSTNQKTRWLEEVKDLWQATKKITSQELQSNINTQIKEASQKKEWTNTQIQKENN</sequence>
<proteinExistence type="predicted"/>
<name>A0A9N9P3X6_9GLOM</name>
<dbReference type="EMBL" id="CAJVPV010058440">
    <property type="protein sequence ID" value="CAG8787864.1"/>
    <property type="molecule type" value="Genomic_DNA"/>
</dbReference>
<evidence type="ECO:0000313" key="2">
    <source>
        <dbReference type="Proteomes" id="UP000789342"/>
    </source>
</evidence>
<accession>A0A9N9P3X6</accession>
<keyword evidence="2" id="KW-1185">Reference proteome</keyword>
<feature type="non-terminal residue" evidence="1">
    <location>
        <position position="1"/>
    </location>
</feature>
<gene>
    <name evidence="1" type="ORF">AMORRO_LOCUS17884</name>
</gene>
<protein>
    <submittedName>
        <fullName evidence="1">9205_t:CDS:1</fullName>
    </submittedName>
</protein>
<organism evidence="1 2">
    <name type="scientific">Acaulospora morrowiae</name>
    <dbReference type="NCBI Taxonomy" id="94023"/>
    <lineage>
        <taxon>Eukaryota</taxon>
        <taxon>Fungi</taxon>
        <taxon>Fungi incertae sedis</taxon>
        <taxon>Mucoromycota</taxon>
        <taxon>Glomeromycotina</taxon>
        <taxon>Glomeromycetes</taxon>
        <taxon>Diversisporales</taxon>
        <taxon>Acaulosporaceae</taxon>
        <taxon>Acaulospora</taxon>
    </lineage>
</organism>